<evidence type="ECO:0000313" key="2">
    <source>
        <dbReference type="EMBL" id="KAF2821734.1"/>
    </source>
</evidence>
<sequence>MGSIAHEDEQILVLEHWMPQPGKLEQETKDGGNAAVVTASHFNSRKTYEKYLSSAIKSTINETCNEQNLIREPPRQQILKPVAGFPLRSNNDNAALDNMGGYVAMAKIDYVPGTRIEGIKHWRAVAASVEEHEKEGTHTYWFLADPEHEDVLYTLERYRDEKYLWDVHVPSDAIQENKEKQKDIRTGLLLRCFESVGY</sequence>
<gene>
    <name evidence="2" type="ORF">CC86DRAFT_426156</name>
</gene>
<organism evidence="2 3">
    <name type="scientific">Ophiobolus disseminans</name>
    <dbReference type="NCBI Taxonomy" id="1469910"/>
    <lineage>
        <taxon>Eukaryota</taxon>
        <taxon>Fungi</taxon>
        <taxon>Dikarya</taxon>
        <taxon>Ascomycota</taxon>
        <taxon>Pezizomycotina</taxon>
        <taxon>Dothideomycetes</taxon>
        <taxon>Pleosporomycetidae</taxon>
        <taxon>Pleosporales</taxon>
        <taxon>Pleosporineae</taxon>
        <taxon>Phaeosphaeriaceae</taxon>
        <taxon>Ophiobolus</taxon>
    </lineage>
</organism>
<dbReference type="Proteomes" id="UP000799424">
    <property type="component" value="Unassembled WGS sequence"/>
</dbReference>
<evidence type="ECO:0000313" key="3">
    <source>
        <dbReference type="Proteomes" id="UP000799424"/>
    </source>
</evidence>
<proteinExistence type="predicted"/>
<reference evidence="2" key="1">
    <citation type="journal article" date="2020" name="Stud. Mycol.">
        <title>101 Dothideomycetes genomes: a test case for predicting lifestyles and emergence of pathogens.</title>
        <authorList>
            <person name="Haridas S."/>
            <person name="Albert R."/>
            <person name="Binder M."/>
            <person name="Bloem J."/>
            <person name="Labutti K."/>
            <person name="Salamov A."/>
            <person name="Andreopoulos B."/>
            <person name="Baker S."/>
            <person name="Barry K."/>
            <person name="Bills G."/>
            <person name="Bluhm B."/>
            <person name="Cannon C."/>
            <person name="Castanera R."/>
            <person name="Culley D."/>
            <person name="Daum C."/>
            <person name="Ezra D."/>
            <person name="Gonzalez J."/>
            <person name="Henrissat B."/>
            <person name="Kuo A."/>
            <person name="Liang C."/>
            <person name="Lipzen A."/>
            <person name="Lutzoni F."/>
            <person name="Magnuson J."/>
            <person name="Mondo S."/>
            <person name="Nolan M."/>
            <person name="Ohm R."/>
            <person name="Pangilinan J."/>
            <person name="Park H.-J."/>
            <person name="Ramirez L."/>
            <person name="Alfaro M."/>
            <person name="Sun H."/>
            <person name="Tritt A."/>
            <person name="Yoshinaga Y."/>
            <person name="Zwiers L.-H."/>
            <person name="Turgeon B."/>
            <person name="Goodwin S."/>
            <person name="Spatafora J."/>
            <person name="Crous P."/>
            <person name="Grigoriev I."/>
        </authorList>
    </citation>
    <scope>NUCLEOTIDE SEQUENCE</scope>
    <source>
        <strain evidence="2">CBS 113818</strain>
    </source>
</reference>
<dbReference type="InterPro" id="IPR011008">
    <property type="entry name" value="Dimeric_a/b-barrel"/>
</dbReference>
<dbReference type="SUPFAM" id="SSF54909">
    <property type="entry name" value="Dimeric alpha+beta barrel"/>
    <property type="match status" value="1"/>
</dbReference>
<protein>
    <recommendedName>
        <fullName evidence="1">ABM domain-containing protein</fullName>
    </recommendedName>
</protein>
<feature type="domain" description="ABM" evidence="1">
    <location>
        <begin position="102"/>
        <end position="193"/>
    </location>
</feature>
<dbReference type="EMBL" id="MU006236">
    <property type="protein sequence ID" value="KAF2821734.1"/>
    <property type="molecule type" value="Genomic_DNA"/>
</dbReference>
<keyword evidence="3" id="KW-1185">Reference proteome</keyword>
<dbReference type="AlphaFoldDB" id="A0A6A6ZMY6"/>
<evidence type="ECO:0000259" key="1">
    <source>
        <dbReference type="PROSITE" id="PS51725"/>
    </source>
</evidence>
<dbReference type="PROSITE" id="PS51725">
    <property type="entry name" value="ABM"/>
    <property type="match status" value="1"/>
</dbReference>
<dbReference type="Gene3D" id="3.30.70.100">
    <property type="match status" value="1"/>
</dbReference>
<name>A0A6A6ZMY6_9PLEO</name>
<dbReference type="InterPro" id="IPR007138">
    <property type="entry name" value="ABM_dom"/>
</dbReference>
<accession>A0A6A6ZMY6</accession>
<dbReference type="OrthoDB" id="4520428at2759"/>